<feature type="region of interest" description="Disordered" evidence="1">
    <location>
        <begin position="1"/>
        <end position="42"/>
    </location>
</feature>
<proteinExistence type="predicted"/>
<protein>
    <submittedName>
        <fullName evidence="2">Small, acid-soluble spore protein, alpha/beta type</fullName>
    </submittedName>
</protein>
<organism evidence="2 3">
    <name type="scientific">Geochorda subterranea</name>
    <dbReference type="NCBI Taxonomy" id="3109564"/>
    <lineage>
        <taxon>Bacteria</taxon>
        <taxon>Bacillati</taxon>
        <taxon>Bacillota</taxon>
        <taxon>Limnochordia</taxon>
        <taxon>Limnochordales</taxon>
        <taxon>Geochordaceae</taxon>
        <taxon>Geochorda</taxon>
    </lineage>
</organism>
<keyword evidence="3" id="KW-1185">Reference proteome</keyword>
<dbReference type="EMBL" id="CP141614">
    <property type="protein sequence ID" value="WRP15825.1"/>
    <property type="molecule type" value="Genomic_DNA"/>
</dbReference>
<reference evidence="3" key="1">
    <citation type="submission" date="2023-12" db="EMBL/GenBank/DDBJ databases">
        <title>Novel isolates from deep terrestrial aquifers shed light on the physiology and ecology of the class Limnochordia.</title>
        <authorList>
            <person name="Karnachuk O.V."/>
            <person name="Lukina A.P."/>
            <person name="Avakyan M.R."/>
            <person name="Kadnikov V."/>
            <person name="Begmatov S."/>
            <person name="Beletsky A.V."/>
            <person name="Mardanov A.V."/>
            <person name="Ravin N.V."/>
        </authorList>
    </citation>
    <scope>NUCLEOTIDE SEQUENCE [LARGE SCALE GENOMIC DNA]</scope>
    <source>
        <strain evidence="3">LN</strain>
    </source>
</reference>
<evidence type="ECO:0000313" key="2">
    <source>
        <dbReference type="EMBL" id="WRP15825.1"/>
    </source>
</evidence>
<evidence type="ECO:0000313" key="3">
    <source>
        <dbReference type="Proteomes" id="UP001333102"/>
    </source>
</evidence>
<dbReference type="InterPro" id="IPR038300">
    <property type="entry name" value="SASP_sf_alpha/beta"/>
</dbReference>
<dbReference type="Proteomes" id="UP001333102">
    <property type="component" value="Chromosome"/>
</dbReference>
<name>A0ABZ1BT83_9FIRM</name>
<dbReference type="Gene3D" id="6.10.10.80">
    <property type="entry name" value="Small, acid-soluble spore protein, alpha/beta type-like"/>
    <property type="match status" value="1"/>
</dbReference>
<dbReference type="InterPro" id="IPR001448">
    <property type="entry name" value="SASP_alpha/beta-type"/>
</dbReference>
<accession>A0ABZ1BT83</accession>
<sequence>MTETPRAPRAKRFRVRRPQDNRDRTAVQGAGLAGAGRETTEGLKEEVAEDLGLADDLRDPDQLTVREAGKIGGQMVRRLVEAGKETLARERRPGQPADDGS</sequence>
<evidence type="ECO:0000256" key="1">
    <source>
        <dbReference type="SAM" id="MobiDB-lite"/>
    </source>
</evidence>
<gene>
    <name evidence="2" type="ORF">VLY81_06640</name>
</gene>
<dbReference type="Pfam" id="PF00269">
    <property type="entry name" value="SASP"/>
    <property type="match status" value="1"/>
</dbReference>
<dbReference type="RefSeq" id="WP_324670233.1">
    <property type="nucleotide sequence ID" value="NZ_CP141614.1"/>
</dbReference>